<dbReference type="EMBL" id="CP047491">
    <property type="protein sequence ID" value="QHQ37590.1"/>
    <property type="molecule type" value="Genomic_DNA"/>
</dbReference>
<dbReference type="AlphaFoldDB" id="A0A6P1T7E1"/>
<name>A0A6P1T7E1_9GAMM</name>
<reference evidence="3 4" key="1">
    <citation type="submission" date="2020-01" db="EMBL/GenBank/DDBJ databases">
        <title>The possibility of degradation of plastic by Microbulbifer hydrolyticus IRE-31.</title>
        <authorList>
            <person name="Liu L."/>
        </authorList>
    </citation>
    <scope>NUCLEOTIDE SEQUENCE [LARGE SCALE GENOMIC DNA]</scope>
    <source>
        <strain evidence="3 4">IRE-31</strain>
    </source>
</reference>
<dbReference type="OrthoDB" id="5733793at2"/>
<evidence type="ECO:0000256" key="1">
    <source>
        <dbReference type="SAM" id="SignalP"/>
    </source>
</evidence>
<dbReference type="EMBL" id="JACHHR010000002">
    <property type="protein sequence ID" value="MBB5211679.1"/>
    <property type="molecule type" value="Genomic_DNA"/>
</dbReference>
<organism evidence="2 5">
    <name type="scientific">Microbulbifer hydrolyticus</name>
    <dbReference type="NCBI Taxonomy" id="48074"/>
    <lineage>
        <taxon>Bacteria</taxon>
        <taxon>Pseudomonadati</taxon>
        <taxon>Pseudomonadota</taxon>
        <taxon>Gammaproteobacteria</taxon>
        <taxon>Cellvibrionales</taxon>
        <taxon>Microbulbiferaceae</taxon>
        <taxon>Microbulbifer</taxon>
    </lineage>
</organism>
<dbReference type="Proteomes" id="UP000563601">
    <property type="component" value="Unassembled WGS sequence"/>
</dbReference>
<keyword evidence="1" id="KW-0732">Signal</keyword>
<keyword evidence="4" id="KW-1185">Reference proteome</keyword>
<proteinExistence type="predicted"/>
<dbReference type="RefSeq" id="WP_161856929.1">
    <property type="nucleotide sequence ID" value="NZ_CP047491.1"/>
</dbReference>
<sequence>MNTFIKRSSALIALLLTTPCWAQGLFGGSDSPAPHLTLAQMEIAAEIPTPLQGNDFDALLAQATSDKGLSATRDKAIQAFSDQLRRKLDRALREFFADEEVPLITDNSSLTLYNSVDISVVKQLSGLKNSGDYEVERGNLSASGDYHFRLNAPSGRVLAEKRLDIADLRLKGKYQIKTPLGSGEAEDNTQAELDKMVDNLVKRIIDRIEDDLEADSLRELVGRG</sequence>
<feature type="chain" id="PRO_5044645467" evidence="1">
    <location>
        <begin position="23"/>
        <end position="224"/>
    </location>
</feature>
<evidence type="ECO:0000313" key="3">
    <source>
        <dbReference type="EMBL" id="QHQ37590.1"/>
    </source>
</evidence>
<dbReference type="Proteomes" id="UP000464675">
    <property type="component" value="Chromosome"/>
</dbReference>
<evidence type="ECO:0000313" key="5">
    <source>
        <dbReference type="Proteomes" id="UP000563601"/>
    </source>
</evidence>
<accession>A0A6P1T7E1</accession>
<evidence type="ECO:0000313" key="2">
    <source>
        <dbReference type="EMBL" id="MBB5211679.1"/>
    </source>
</evidence>
<feature type="signal peptide" evidence="1">
    <location>
        <begin position="1"/>
        <end position="22"/>
    </location>
</feature>
<protein>
    <submittedName>
        <fullName evidence="2">Uncharacterized protein</fullName>
    </submittedName>
</protein>
<evidence type="ECO:0000313" key="4">
    <source>
        <dbReference type="Proteomes" id="UP000464675"/>
    </source>
</evidence>
<gene>
    <name evidence="3" type="ORF">GTQ55_00420</name>
    <name evidence="2" type="ORF">HNQ53_001897</name>
</gene>
<reference evidence="2 5" key="2">
    <citation type="submission" date="2020-08" db="EMBL/GenBank/DDBJ databases">
        <title>Genomic Encyclopedia of Type Strains, Phase IV (KMG-IV): sequencing the most valuable type-strain genomes for metagenomic binning, comparative biology and taxonomic classification.</title>
        <authorList>
            <person name="Goeker M."/>
        </authorList>
    </citation>
    <scope>NUCLEOTIDE SEQUENCE [LARGE SCALE GENOMIC DNA]</scope>
    <source>
        <strain evidence="2 5">DSM 11525</strain>
    </source>
</reference>